<dbReference type="Gene3D" id="1.10.730.10">
    <property type="entry name" value="Isoleucyl-tRNA Synthetase, Domain 1"/>
    <property type="match status" value="1"/>
</dbReference>
<dbReference type="NCBIfam" id="TIGR00422">
    <property type="entry name" value="valS"/>
    <property type="match status" value="1"/>
</dbReference>
<comment type="domain">
    <text evidence="12">ValRS has two distinct active sites: one for aminoacylation and one for editing. The misactivated threonine is translocated from the active site to the editing site.</text>
</comment>
<feature type="domain" description="Aminoacyl-tRNA synthetase class Ia" evidence="13">
    <location>
        <begin position="20"/>
        <end position="567"/>
    </location>
</feature>
<comment type="caution">
    <text evidence="16">The sequence shown here is derived from an EMBL/GenBank/DDBJ whole genome shotgun (WGS) entry which is preliminary data.</text>
</comment>
<feature type="domain" description="Methionyl/Valyl/Leucyl/Isoleucyl-tRNA synthetase anticodon-binding" evidence="14">
    <location>
        <begin position="612"/>
        <end position="754"/>
    </location>
</feature>
<evidence type="ECO:0000313" key="17">
    <source>
        <dbReference type="Proteomes" id="UP000295066"/>
    </source>
</evidence>
<feature type="short sequence motif" description="'KMSKS' region" evidence="12">
    <location>
        <begin position="528"/>
        <end position="532"/>
    </location>
</feature>
<dbReference type="PANTHER" id="PTHR11946:SF93">
    <property type="entry name" value="VALINE--TRNA LIGASE, CHLOROPLASTIC_MITOCHONDRIAL 2"/>
    <property type="match status" value="1"/>
</dbReference>
<dbReference type="GO" id="GO:0006438">
    <property type="term" value="P:valyl-tRNA aminoacylation"/>
    <property type="evidence" value="ECO:0007669"/>
    <property type="project" value="UniProtKB-UniRule"/>
</dbReference>
<comment type="subunit">
    <text evidence="2 12">Monomer.</text>
</comment>
<dbReference type="CDD" id="cd00817">
    <property type="entry name" value="ValRS_core"/>
    <property type="match status" value="1"/>
</dbReference>
<evidence type="ECO:0000256" key="1">
    <source>
        <dbReference type="ARBA" id="ARBA00004496"/>
    </source>
</evidence>
<evidence type="ECO:0000256" key="11">
    <source>
        <dbReference type="ARBA" id="ARBA00060830"/>
    </source>
</evidence>
<keyword evidence="8 12" id="KW-0175">Coiled coil</keyword>
<proteinExistence type="inferred from homology"/>
<keyword evidence="3 12" id="KW-0963">Cytoplasm</keyword>
<evidence type="ECO:0000256" key="8">
    <source>
        <dbReference type="ARBA" id="ARBA00023054"/>
    </source>
</evidence>
<dbReference type="InterPro" id="IPR001412">
    <property type="entry name" value="aa-tRNA-synth_I_CS"/>
</dbReference>
<feature type="coiled-coil region" evidence="12">
    <location>
        <begin position="820"/>
        <end position="889"/>
    </location>
</feature>
<evidence type="ECO:0000259" key="15">
    <source>
        <dbReference type="Pfam" id="PF10458"/>
    </source>
</evidence>
<dbReference type="InterPro" id="IPR010978">
    <property type="entry name" value="tRNA-bd_arm"/>
</dbReference>
<dbReference type="Gene3D" id="3.90.740.10">
    <property type="entry name" value="Valyl/Leucyl/Isoleucyl-tRNA synthetase, editing domain"/>
    <property type="match status" value="1"/>
</dbReference>
<dbReference type="FunFam" id="1.10.287.380:FF:000001">
    <property type="entry name" value="Valine--tRNA ligase"/>
    <property type="match status" value="1"/>
</dbReference>
<dbReference type="Proteomes" id="UP000295066">
    <property type="component" value="Unassembled WGS sequence"/>
</dbReference>
<dbReference type="Pfam" id="PF10458">
    <property type="entry name" value="Val_tRNA-synt_C"/>
    <property type="match status" value="1"/>
</dbReference>
<dbReference type="SUPFAM" id="SSF47323">
    <property type="entry name" value="Anticodon-binding domain of a subclass of class I aminoacyl-tRNA synthetases"/>
    <property type="match status" value="1"/>
</dbReference>
<dbReference type="SUPFAM" id="SSF52374">
    <property type="entry name" value="Nucleotidylyl transferase"/>
    <property type="match status" value="1"/>
</dbReference>
<dbReference type="OrthoDB" id="9810365at2"/>
<evidence type="ECO:0000256" key="7">
    <source>
        <dbReference type="ARBA" id="ARBA00022917"/>
    </source>
</evidence>
<dbReference type="PANTHER" id="PTHR11946">
    <property type="entry name" value="VALYL-TRNA SYNTHETASES"/>
    <property type="match status" value="1"/>
</dbReference>
<evidence type="ECO:0000256" key="3">
    <source>
        <dbReference type="ARBA" id="ARBA00022490"/>
    </source>
</evidence>
<keyword evidence="7 12" id="KW-0648">Protein biosynthesis</keyword>
<keyword evidence="4 12" id="KW-0436">Ligase</keyword>
<dbReference type="PRINTS" id="PR00986">
    <property type="entry name" value="TRNASYNTHVAL"/>
</dbReference>
<dbReference type="Pfam" id="PF08264">
    <property type="entry name" value="Anticodon_1"/>
    <property type="match status" value="1"/>
</dbReference>
<dbReference type="GO" id="GO:0004832">
    <property type="term" value="F:valine-tRNA ligase activity"/>
    <property type="evidence" value="ECO:0007669"/>
    <property type="project" value="UniProtKB-UniRule"/>
</dbReference>
<dbReference type="InterPro" id="IPR033705">
    <property type="entry name" value="Anticodon_Ia_Val"/>
</dbReference>
<dbReference type="EC" id="6.1.1.9" evidence="12"/>
<comment type="domain">
    <text evidence="12">The C-terminal coiled-coil domain is crucial for aminoacylation activity.</text>
</comment>
<keyword evidence="9 12" id="KW-0030">Aminoacyl-tRNA synthetase</keyword>
<comment type="subcellular location">
    <subcellularLocation>
        <location evidence="1 12">Cytoplasm</location>
    </subcellularLocation>
</comment>
<evidence type="ECO:0000256" key="12">
    <source>
        <dbReference type="HAMAP-Rule" id="MF_02004"/>
    </source>
</evidence>
<dbReference type="Gene3D" id="3.40.50.620">
    <property type="entry name" value="HUPs"/>
    <property type="match status" value="3"/>
</dbReference>
<dbReference type="InterPro" id="IPR009080">
    <property type="entry name" value="tRNAsynth_Ia_anticodon-bd"/>
</dbReference>
<dbReference type="NCBIfam" id="NF004349">
    <property type="entry name" value="PRK05729.1"/>
    <property type="match status" value="1"/>
</dbReference>
<comment type="catalytic activity">
    <reaction evidence="10 12">
        <text>tRNA(Val) + L-valine + ATP = L-valyl-tRNA(Val) + AMP + diphosphate</text>
        <dbReference type="Rhea" id="RHEA:10704"/>
        <dbReference type="Rhea" id="RHEA-COMP:9672"/>
        <dbReference type="Rhea" id="RHEA-COMP:9708"/>
        <dbReference type="ChEBI" id="CHEBI:30616"/>
        <dbReference type="ChEBI" id="CHEBI:33019"/>
        <dbReference type="ChEBI" id="CHEBI:57762"/>
        <dbReference type="ChEBI" id="CHEBI:78442"/>
        <dbReference type="ChEBI" id="CHEBI:78537"/>
        <dbReference type="ChEBI" id="CHEBI:456215"/>
        <dbReference type="EC" id="6.1.1.9"/>
    </reaction>
</comment>
<dbReference type="InterPro" id="IPR037118">
    <property type="entry name" value="Val-tRNA_synth_C_sf"/>
</dbReference>
<dbReference type="InterPro" id="IPR009008">
    <property type="entry name" value="Val/Leu/Ile-tRNA-synth_edit"/>
</dbReference>
<reference evidence="16 17" key="1">
    <citation type="submission" date="2019-03" db="EMBL/GenBank/DDBJ databases">
        <title>Genomic Encyclopedia of Type Strains, Phase IV (KMG-IV): sequencing the most valuable type-strain genomes for metagenomic binning, comparative biology and taxonomic classification.</title>
        <authorList>
            <person name="Goeker M."/>
        </authorList>
    </citation>
    <scope>NUCLEOTIDE SEQUENCE [LARGE SCALE GENOMIC DNA]</scope>
    <source>
        <strain evidence="16 17">DSM 25964</strain>
    </source>
</reference>
<dbReference type="HAMAP" id="MF_02004">
    <property type="entry name" value="Val_tRNA_synth_type1"/>
    <property type="match status" value="1"/>
</dbReference>
<dbReference type="InterPro" id="IPR013155">
    <property type="entry name" value="M/V/L/I-tRNA-synth_anticd-bd"/>
</dbReference>
<dbReference type="AlphaFoldDB" id="A0A4R8M597"/>
<dbReference type="GO" id="GO:0005524">
    <property type="term" value="F:ATP binding"/>
    <property type="evidence" value="ECO:0007669"/>
    <property type="project" value="UniProtKB-UniRule"/>
</dbReference>
<dbReference type="CDD" id="cd07962">
    <property type="entry name" value="Anticodon_Ia_Val"/>
    <property type="match status" value="1"/>
</dbReference>
<feature type="binding site" evidence="12">
    <location>
        <position position="531"/>
    </location>
    <ligand>
        <name>ATP</name>
        <dbReference type="ChEBI" id="CHEBI:30616"/>
    </ligand>
</feature>
<evidence type="ECO:0000256" key="9">
    <source>
        <dbReference type="ARBA" id="ARBA00023146"/>
    </source>
</evidence>
<gene>
    <name evidence="12" type="primary">valS</name>
    <name evidence="16" type="ORF">C8D99_10810</name>
</gene>
<comment type="similarity">
    <text evidence="11 12">Belongs to the class-I aminoacyl-tRNA synthetase family. ValS type 1 subfamily.</text>
</comment>
<dbReference type="GO" id="GO:0002161">
    <property type="term" value="F:aminoacyl-tRNA deacylase activity"/>
    <property type="evidence" value="ECO:0007669"/>
    <property type="project" value="InterPro"/>
</dbReference>
<name>A0A4R8M597_9BACT</name>
<dbReference type="FunFam" id="3.40.50.620:FF:000098">
    <property type="entry name" value="Valine--tRNA ligase"/>
    <property type="match status" value="1"/>
</dbReference>
<dbReference type="GO" id="GO:0005829">
    <property type="term" value="C:cytosol"/>
    <property type="evidence" value="ECO:0007669"/>
    <property type="project" value="TreeGrafter"/>
</dbReference>
<dbReference type="InterPro" id="IPR014729">
    <property type="entry name" value="Rossmann-like_a/b/a_fold"/>
</dbReference>
<comment type="function">
    <text evidence="12">Catalyzes the attachment of valine to tRNA(Val). As ValRS can inadvertently accommodate and process structurally similar amino acids such as threonine, to avoid such errors, it has a 'posttransfer' editing activity that hydrolyzes mischarged Thr-tRNA(Val) in a tRNA-dependent manner.</text>
</comment>
<keyword evidence="6 12" id="KW-0067">ATP-binding</keyword>
<dbReference type="RefSeq" id="WP_133957496.1">
    <property type="nucleotide sequence ID" value="NZ_SORI01000008.1"/>
</dbReference>
<evidence type="ECO:0000256" key="10">
    <source>
        <dbReference type="ARBA" id="ARBA00047552"/>
    </source>
</evidence>
<dbReference type="InterPro" id="IPR019499">
    <property type="entry name" value="Val-tRNA_synth_tRNA-bd"/>
</dbReference>
<sequence length="889" mass="101499">MSDILEKMAKAYDPKPIEDKWYASWTEKGLFKARPGGDKSSAFSIVIPPPNVTGSLHMGHAFNHTFQDILCRYKRMRGYNVLWLPGTDHAGIATQNVVERRIAGEGKSRHDLGRDEFVRRVWEWKEEFGSRIINQMKKLGNSCDWDRERFTLDEGLSRAVRTVFVRLYEKGLIYKGKYIINWCSRCHTALSDIEVEHEEHGGKFYHVRYPFVDGEGWLIVATTRPETIWGDVAIAVHPRSEKAALAGRKVRVPLGGREIPVIEDIMVDPEFGTGCVKITPAHDPNDFLVGQRHSLEQVQVIDEHGFMNELAPGYEGLSIEEARKKAEEDLRNSGLLEKTEEMVHSVGHCYRCRTVVEPYLSEQWFVKAKPLAEAGVRAVEEGRIRWAPQQWEKVYFQWMENIRDWCISRQLWWGHRIPAWTCEDCGHITVSENDPAACEKCGSTKIVQDEDVLDTWFSSALWPFSTLGWPDETEDLGFYYPTSLMVTGFDIIFFWVARMIMMGLEFMDEVPFRDVYIHALIRDEKGQKMSKSSGNVIDPLDMIDKYGADALRMTLAALTVQGRDILLSTGKIETYRLFMNKIWNASRFALMNLEDGVPLSELSADSPLALHDRWILARTKTVCGEVSRLLDSFGTGEAARLLYDFVWGDLCDWYLELSKPALRGDEGPERKLAARTVIFGVFRDVLLLLHPFIPFVTEELWETFGFGGGFIEENAWPRWEDRPDYPGAAEKMGLFQETVRILRNLRAESRIAPQAFANQAFVQTEENSLLAEVLRENGMIMETLTKIRKITLLSPEEEKPAGSLSSQMESGEVSLVVGDILDIAAEIERLSQEMAGMRKNIEAGRRKLANEDFVSRAPAEVVEKEKDRLAENEARLSRIEENLSSLKRS</sequence>
<feature type="domain" description="Valyl-tRNA synthetase tRNA-binding arm" evidence="15">
    <location>
        <begin position="822"/>
        <end position="887"/>
    </location>
</feature>
<dbReference type="SUPFAM" id="SSF50677">
    <property type="entry name" value="ValRS/IleRS/LeuRS editing domain"/>
    <property type="match status" value="1"/>
</dbReference>
<evidence type="ECO:0000256" key="4">
    <source>
        <dbReference type="ARBA" id="ARBA00022598"/>
    </source>
</evidence>
<organism evidence="16 17">
    <name type="scientific">Aminivibrio pyruvatiphilus</name>
    <dbReference type="NCBI Taxonomy" id="1005740"/>
    <lineage>
        <taxon>Bacteria</taxon>
        <taxon>Thermotogati</taxon>
        <taxon>Synergistota</taxon>
        <taxon>Synergistia</taxon>
        <taxon>Synergistales</taxon>
        <taxon>Aminobacteriaceae</taxon>
        <taxon>Aminivibrio</taxon>
    </lineage>
</organism>
<keyword evidence="5 12" id="KW-0547">Nucleotide-binding</keyword>
<dbReference type="PROSITE" id="PS00178">
    <property type="entry name" value="AA_TRNA_LIGASE_I"/>
    <property type="match status" value="1"/>
</dbReference>
<dbReference type="SUPFAM" id="SSF46589">
    <property type="entry name" value="tRNA-binding arm"/>
    <property type="match status" value="1"/>
</dbReference>
<feature type="short sequence motif" description="'HIGH' region" evidence="12">
    <location>
        <begin position="50"/>
        <end position="60"/>
    </location>
</feature>
<dbReference type="InterPro" id="IPR002300">
    <property type="entry name" value="aa-tRNA-synth_Ia"/>
</dbReference>
<dbReference type="EMBL" id="SORI01000008">
    <property type="protein sequence ID" value="TDY60470.1"/>
    <property type="molecule type" value="Genomic_DNA"/>
</dbReference>
<evidence type="ECO:0000256" key="6">
    <source>
        <dbReference type="ARBA" id="ARBA00022840"/>
    </source>
</evidence>
<dbReference type="FunFam" id="3.40.50.620:FF:000032">
    <property type="entry name" value="Valine--tRNA ligase"/>
    <property type="match status" value="1"/>
</dbReference>
<evidence type="ECO:0000259" key="14">
    <source>
        <dbReference type="Pfam" id="PF08264"/>
    </source>
</evidence>
<evidence type="ECO:0000313" key="16">
    <source>
        <dbReference type="EMBL" id="TDY60470.1"/>
    </source>
</evidence>
<dbReference type="InterPro" id="IPR002303">
    <property type="entry name" value="Valyl-tRNA_ligase"/>
</dbReference>
<evidence type="ECO:0000256" key="2">
    <source>
        <dbReference type="ARBA" id="ARBA00011245"/>
    </source>
</evidence>
<evidence type="ECO:0000259" key="13">
    <source>
        <dbReference type="Pfam" id="PF00133"/>
    </source>
</evidence>
<dbReference type="Pfam" id="PF00133">
    <property type="entry name" value="tRNA-synt_1"/>
    <property type="match status" value="1"/>
</dbReference>
<accession>A0A4R8M597</accession>
<keyword evidence="17" id="KW-1185">Reference proteome</keyword>
<evidence type="ECO:0000256" key="5">
    <source>
        <dbReference type="ARBA" id="ARBA00022741"/>
    </source>
</evidence>
<dbReference type="Gene3D" id="1.10.287.380">
    <property type="entry name" value="Valyl-tRNA synthetase, C-terminal domain"/>
    <property type="match status" value="1"/>
</dbReference>
<protein>
    <recommendedName>
        <fullName evidence="12">Valine--tRNA ligase</fullName>
        <ecNumber evidence="12">6.1.1.9</ecNumber>
    </recommendedName>
    <alternativeName>
        <fullName evidence="12">Valyl-tRNA synthetase</fullName>
        <shortName evidence="12">ValRS</shortName>
    </alternativeName>
</protein>